<evidence type="ECO:0000313" key="2">
    <source>
        <dbReference type="EMBL" id="SKC51987.1"/>
    </source>
</evidence>
<dbReference type="Gene3D" id="3.10.50.40">
    <property type="match status" value="1"/>
</dbReference>
<reference evidence="2 3" key="1">
    <citation type="submission" date="2017-02" db="EMBL/GenBank/DDBJ databases">
        <authorList>
            <person name="Peterson S.W."/>
        </authorList>
    </citation>
    <scope>NUCLEOTIDE SEQUENCE [LARGE SCALE GENOMIC DNA]</scope>
    <source>
        <strain evidence="2 3">VKM Ac-2059</strain>
    </source>
</reference>
<protein>
    <submittedName>
        <fullName evidence="2">Peptidylprolyl isomerase</fullName>
    </submittedName>
</protein>
<name>A0A1T5JK73_9MICO</name>
<dbReference type="Proteomes" id="UP000190857">
    <property type="component" value="Unassembled WGS sequence"/>
</dbReference>
<sequence>MRKVPALIATAGLAAVALTGCAPAGGSSCTPAAPAGDASRLVQASGDFGKTPKVDFPTPLDAKKTEASTAIAGDGERIISNDQLITLDIALYNGTTGASVTSTGFTGEAASIPQSDLLPGMRDALHCAVAGSRVVAVIPGAEAFGEAGNPAAGVNAGDSVVAVMDVQDVYLSKADGADQYVWESGFPTVVTDENGVPGLTIPKSDPPKDLKFVALKKGDGAKVSKDSTIYVQALIADWKTREVTQSTWTSEGGAQPLPVAQLQAGIQDALVGQTVGSQVLLILPPAEGAQSDSTTVWVIDILGIQ</sequence>
<keyword evidence="1" id="KW-0732">Signal</keyword>
<dbReference type="InterPro" id="IPR046357">
    <property type="entry name" value="PPIase_dom_sf"/>
</dbReference>
<proteinExistence type="predicted"/>
<dbReference type="RefSeq" id="WP_079727632.1">
    <property type="nucleotide sequence ID" value="NZ_FUZP01000001.1"/>
</dbReference>
<keyword evidence="3" id="KW-1185">Reference proteome</keyword>
<keyword evidence="2" id="KW-0413">Isomerase</keyword>
<evidence type="ECO:0000313" key="3">
    <source>
        <dbReference type="Proteomes" id="UP000190857"/>
    </source>
</evidence>
<gene>
    <name evidence="2" type="ORF">SAMN06309945_1644</name>
</gene>
<dbReference type="GO" id="GO:0003755">
    <property type="term" value="F:peptidyl-prolyl cis-trans isomerase activity"/>
    <property type="evidence" value="ECO:0007669"/>
    <property type="project" value="InterPro"/>
</dbReference>
<dbReference type="AlphaFoldDB" id="A0A1T5JK73"/>
<feature type="chain" id="PRO_5039361212" evidence="1">
    <location>
        <begin position="25"/>
        <end position="305"/>
    </location>
</feature>
<dbReference type="PROSITE" id="PS51257">
    <property type="entry name" value="PROKAR_LIPOPROTEIN"/>
    <property type="match status" value="1"/>
</dbReference>
<accession>A0A1T5JK73</accession>
<organism evidence="2 3">
    <name type="scientific">Okibacterium fritillariae</name>
    <dbReference type="NCBI Taxonomy" id="123320"/>
    <lineage>
        <taxon>Bacteria</taxon>
        <taxon>Bacillati</taxon>
        <taxon>Actinomycetota</taxon>
        <taxon>Actinomycetes</taxon>
        <taxon>Micrococcales</taxon>
        <taxon>Microbacteriaceae</taxon>
        <taxon>Okibacterium</taxon>
    </lineage>
</organism>
<dbReference type="EMBL" id="FUZP01000001">
    <property type="protein sequence ID" value="SKC51987.1"/>
    <property type="molecule type" value="Genomic_DNA"/>
</dbReference>
<evidence type="ECO:0000256" key="1">
    <source>
        <dbReference type="SAM" id="SignalP"/>
    </source>
</evidence>
<feature type="signal peptide" evidence="1">
    <location>
        <begin position="1"/>
        <end position="24"/>
    </location>
</feature>
<dbReference type="STRING" id="123320.SAMN06309945_1644"/>
<dbReference type="OrthoDB" id="25996at2"/>
<dbReference type="SUPFAM" id="SSF54534">
    <property type="entry name" value="FKBP-like"/>
    <property type="match status" value="2"/>
</dbReference>